<feature type="domain" description="Phosphagen kinase C-terminal" evidence="6">
    <location>
        <begin position="23"/>
        <end position="251"/>
    </location>
</feature>
<dbReference type="OrthoDB" id="9791353at2"/>
<evidence type="ECO:0000259" key="6">
    <source>
        <dbReference type="PROSITE" id="PS51510"/>
    </source>
</evidence>
<dbReference type="PROSITE" id="PS51510">
    <property type="entry name" value="PHOSPHAGEN_KINASE_C"/>
    <property type="match status" value="1"/>
</dbReference>
<dbReference type="InterPro" id="IPR000749">
    <property type="entry name" value="ATP-guanido_PTrfase"/>
</dbReference>
<dbReference type="CDD" id="cd07930">
    <property type="entry name" value="bacterial_phosphagen_kinase"/>
    <property type="match status" value="1"/>
</dbReference>
<dbReference type="GO" id="GO:0005524">
    <property type="term" value="F:ATP binding"/>
    <property type="evidence" value="ECO:0007669"/>
    <property type="project" value="UniProtKB-UniRule"/>
</dbReference>
<evidence type="ECO:0000256" key="3">
    <source>
        <dbReference type="ARBA" id="ARBA00022777"/>
    </source>
</evidence>
<keyword evidence="4 5" id="KW-0067">ATP-binding</keyword>
<gene>
    <name evidence="7" type="ORF">GKE48_12820</name>
</gene>
<evidence type="ECO:0000256" key="5">
    <source>
        <dbReference type="PROSITE-ProRule" id="PRU00843"/>
    </source>
</evidence>
<comment type="similarity">
    <text evidence="5">Belongs to the ATP:guanido phosphotransferase family.</text>
</comment>
<evidence type="ECO:0000256" key="1">
    <source>
        <dbReference type="ARBA" id="ARBA00022679"/>
    </source>
</evidence>
<keyword evidence="3 5" id="KW-0418">Kinase</keyword>
<name>A0A7C9HCK4_9FIRM</name>
<dbReference type="GO" id="GO:0046314">
    <property type="term" value="P:phosphocreatine biosynthetic process"/>
    <property type="evidence" value="ECO:0007669"/>
    <property type="project" value="InterPro"/>
</dbReference>
<dbReference type="InterPro" id="IPR022414">
    <property type="entry name" value="ATP-guanido_PTrfase_cat"/>
</dbReference>
<accession>A0A7C9HCK4</accession>
<dbReference type="PANTHER" id="PTHR11547:SF38">
    <property type="entry name" value="ARGININE KINASE 1-RELATED"/>
    <property type="match status" value="1"/>
</dbReference>
<dbReference type="Gene3D" id="3.30.590.10">
    <property type="entry name" value="Glutamine synthetase/guanido kinase, catalytic domain"/>
    <property type="match status" value="1"/>
</dbReference>
<comment type="caution">
    <text evidence="7">The sequence shown here is derived from an EMBL/GenBank/DDBJ whole genome shotgun (WGS) entry which is preliminary data.</text>
</comment>
<dbReference type="AlphaFoldDB" id="A0A7C9HCK4"/>
<keyword evidence="2 5" id="KW-0547">Nucleotide-binding</keyword>
<dbReference type="Proteomes" id="UP000481964">
    <property type="component" value="Unassembled WGS sequence"/>
</dbReference>
<dbReference type="GO" id="GO:0005615">
    <property type="term" value="C:extracellular space"/>
    <property type="evidence" value="ECO:0007669"/>
    <property type="project" value="TreeGrafter"/>
</dbReference>
<dbReference type="InterPro" id="IPR014746">
    <property type="entry name" value="Gln_synth/guanido_kin_cat_dom"/>
</dbReference>
<dbReference type="PANTHER" id="PTHR11547">
    <property type="entry name" value="ARGININE OR CREATINE KINASE"/>
    <property type="match status" value="1"/>
</dbReference>
<feature type="binding site" evidence="5">
    <location>
        <begin position="204"/>
        <end position="209"/>
    </location>
    <ligand>
        <name>ATP</name>
        <dbReference type="ChEBI" id="CHEBI:30616"/>
    </ligand>
</feature>
<feature type="binding site" evidence="5">
    <location>
        <position position="89"/>
    </location>
    <ligand>
        <name>ATP</name>
        <dbReference type="ChEBI" id="CHEBI:30616"/>
    </ligand>
</feature>
<protein>
    <recommendedName>
        <fullName evidence="6">Phosphagen kinase C-terminal domain-containing protein</fullName>
    </recommendedName>
</protein>
<evidence type="ECO:0000256" key="4">
    <source>
        <dbReference type="ARBA" id="ARBA00022840"/>
    </source>
</evidence>
<feature type="binding site" evidence="5">
    <location>
        <begin position="26"/>
        <end position="30"/>
    </location>
    <ligand>
        <name>ATP</name>
        <dbReference type="ChEBI" id="CHEBI:30616"/>
    </ligand>
</feature>
<dbReference type="GO" id="GO:0004111">
    <property type="term" value="F:creatine kinase activity"/>
    <property type="evidence" value="ECO:0007669"/>
    <property type="project" value="InterPro"/>
</dbReference>
<reference evidence="7 8" key="1">
    <citation type="journal article" date="2019" name="Nat. Med.">
        <title>A library of human gut bacterial isolates paired with longitudinal multiomics data enables mechanistic microbiome research.</title>
        <authorList>
            <person name="Poyet M."/>
            <person name="Groussin M."/>
            <person name="Gibbons S.M."/>
            <person name="Avila-Pacheco J."/>
            <person name="Jiang X."/>
            <person name="Kearney S.M."/>
            <person name="Perrotta A.R."/>
            <person name="Berdy B."/>
            <person name="Zhao S."/>
            <person name="Lieberman T.D."/>
            <person name="Swanson P.K."/>
            <person name="Smith M."/>
            <person name="Roesemann S."/>
            <person name="Alexander J.E."/>
            <person name="Rich S.A."/>
            <person name="Livny J."/>
            <person name="Vlamakis H."/>
            <person name="Clish C."/>
            <person name="Bullock K."/>
            <person name="Deik A."/>
            <person name="Scott J."/>
            <person name="Pierce K.A."/>
            <person name="Xavier R.J."/>
            <person name="Alm E.J."/>
        </authorList>
    </citation>
    <scope>NUCLEOTIDE SEQUENCE [LARGE SCALE GENOMIC DNA]</scope>
    <source>
        <strain evidence="7 8">BIOML-A1</strain>
    </source>
</reference>
<dbReference type="InterPro" id="IPR023660">
    <property type="entry name" value="Arg_Kinase"/>
</dbReference>
<proteinExistence type="inferred from homology"/>
<organism evidence="7 8">
    <name type="scientific">Lachnospira eligens</name>
    <dbReference type="NCBI Taxonomy" id="39485"/>
    <lineage>
        <taxon>Bacteria</taxon>
        <taxon>Bacillati</taxon>
        <taxon>Bacillota</taxon>
        <taxon>Clostridia</taxon>
        <taxon>Lachnospirales</taxon>
        <taxon>Lachnospiraceae</taxon>
        <taxon>Lachnospira</taxon>
    </lineage>
</organism>
<dbReference type="Pfam" id="PF00217">
    <property type="entry name" value="ATP-gua_Ptrans"/>
    <property type="match status" value="1"/>
</dbReference>
<evidence type="ECO:0000313" key="8">
    <source>
        <dbReference type="Proteomes" id="UP000481964"/>
    </source>
</evidence>
<sequence length="352" mass="39909">MIQHREAVTMLRWFEEGGNNSDVVISSRVRLARNINGYNFSYKMSDTDAKKLVKNVTDQLKTVSPISGYNSYNFDYLDAYQKMGMRERHVISPYLEKQDYAAGFVAPDEDVSIMINEEDHIRIQAFAAGMNMQKAYTLADKMDDVIGDVLDYSYDQKFGYLTTLPSNAGTGMRASYMLHLPALAGNDKISGLIPEVGRFGLVLKAMEGDNNRALGDIYQLTNLVTLGKSEKDIIDNLDNIAEQIIAQERNYRKQYITKRKMTALDMVYRSYGVLKYARKVTLNDGELLLSQIRFGLASGLIKADGFDESNIYQLMIGIHPANLLMISNKDMDEEELEVSRADFIREHLPTIH</sequence>
<dbReference type="EMBL" id="WKRD01000010">
    <property type="protein sequence ID" value="MSC58317.1"/>
    <property type="molecule type" value="Genomic_DNA"/>
</dbReference>
<keyword evidence="1 5" id="KW-0808">Transferase</keyword>
<feature type="binding site" evidence="5">
    <location>
        <begin position="173"/>
        <end position="177"/>
    </location>
    <ligand>
        <name>ATP</name>
        <dbReference type="ChEBI" id="CHEBI:30616"/>
    </ligand>
</feature>
<feature type="binding site" evidence="5">
    <location>
        <position position="122"/>
    </location>
    <ligand>
        <name>ATP</name>
        <dbReference type="ChEBI" id="CHEBI:30616"/>
    </ligand>
</feature>
<evidence type="ECO:0000313" key="7">
    <source>
        <dbReference type="EMBL" id="MSC58317.1"/>
    </source>
</evidence>
<dbReference type="SUPFAM" id="SSF55931">
    <property type="entry name" value="Glutamine synthetase/guanido kinase"/>
    <property type="match status" value="1"/>
</dbReference>
<evidence type="ECO:0000256" key="2">
    <source>
        <dbReference type="ARBA" id="ARBA00022741"/>
    </source>
</evidence>